<organism evidence="1">
    <name type="scientific">Triatoma infestans</name>
    <name type="common">Assassin bug</name>
    <dbReference type="NCBI Taxonomy" id="30076"/>
    <lineage>
        <taxon>Eukaryota</taxon>
        <taxon>Metazoa</taxon>
        <taxon>Ecdysozoa</taxon>
        <taxon>Arthropoda</taxon>
        <taxon>Hexapoda</taxon>
        <taxon>Insecta</taxon>
        <taxon>Pterygota</taxon>
        <taxon>Neoptera</taxon>
        <taxon>Paraneoptera</taxon>
        <taxon>Hemiptera</taxon>
        <taxon>Heteroptera</taxon>
        <taxon>Panheteroptera</taxon>
        <taxon>Cimicomorpha</taxon>
        <taxon>Reduviidae</taxon>
        <taxon>Triatominae</taxon>
        <taxon>Triatoma</taxon>
    </lineage>
</organism>
<dbReference type="EC" id="3.1.3.16" evidence="1"/>
<dbReference type="EC" id="3.1.3.48" evidence="1"/>
<dbReference type="GO" id="GO:0004722">
    <property type="term" value="F:protein serine/threonine phosphatase activity"/>
    <property type="evidence" value="ECO:0007669"/>
    <property type="project" value="UniProtKB-EC"/>
</dbReference>
<dbReference type="EMBL" id="GEMB01001477">
    <property type="protein sequence ID" value="JAS01679.1"/>
    <property type="molecule type" value="Transcribed_RNA"/>
</dbReference>
<evidence type="ECO:0000313" key="1">
    <source>
        <dbReference type="EMBL" id="JAS01679.1"/>
    </source>
</evidence>
<dbReference type="EC" id="3.1.3.41" evidence="1"/>
<reference evidence="1" key="1">
    <citation type="submission" date="2016-04" db="EMBL/GenBank/DDBJ databases">
        <authorList>
            <person name="Calderon-Fernandez G.M.Sr."/>
        </authorList>
    </citation>
    <scope>NUCLEOTIDE SEQUENCE</scope>
    <source>
        <strain evidence="1">Int1</strain>
        <tissue evidence="1">Integument</tissue>
    </source>
</reference>
<name>A0A161MRL6_TRIIF</name>
<sequence>MILVTICLSVFVCDFCTVRDLFIFVS</sequence>
<accession>A0A161MRL6</accession>
<keyword evidence="1" id="KW-0378">Hydrolase</keyword>
<dbReference type="GO" id="GO:0004725">
    <property type="term" value="F:protein tyrosine phosphatase activity"/>
    <property type="evidence" value="ECO:0007669"/>
    <property type="project" value="UniProtKB-EC"/>
</dbReference>
<reference evidence="1" key="2">
    <citation type="journal article" date="2017" name="J. Med. Entomol.">
        <title>Transcriptome Analysis of the Triatoma infestans (Hemiptera: Reduviidae) Integument.</title>
        <authorList>
            <person name="Calderon-Fernandez G.M."/>
            <person name="Moriconi D.E."/>
            <person name="Dulbecco A.B."/>
            <person name="Juarez M.P."/>
        </authorList>
    </citation>
    <scope>NUCLEOTIDE SEQUENCE</scope>
    <source>
        <strain evidence="1">Int1</strain>
        <tissue evidence="1">Integument</tissue>
    </source>
</reference>
<protein>
    <submittedName>
        <fullName evidence="1">Flocculation protein flo11</fullName>
        <ecNumber evidence="1">3.1.3.16</ecNumber>
        <ecNumber evidence="1">3.1.3.41</ecNumber>
        <ecNumber evidence="1">3.1.3.48</ecNumber>
    </submittedName>
</protein>
<dbReference type="AlphaFoldDB" id="A0A161MRL6"/>
<proteinExistence type="predicted"/>